<dbReference type="SUPFAM" id="SSF56112">
    <property type="entry name" value="Protein kinase-like (PK-like)"/>
    <property type="match status" value="1"/>
</dbReference>
<dbReference type="GO" id="GO:0102193">
    <property type="term" value="F:protein-ribulosamine 3-kinase activity"/>
    <property type="evidence" value="ECO:0007669"/>
    <property type="project" value="UniProtKB-EC"/>
</dbReference>
<dbReference type="InterPro" id="IPR016477">
    <property type="entry name" value="Fructo-/Ketosamine-3-kinase"/>
</dbReference>
<dbReference type="EC" id="2.7.1.172" evidence="1"/>
<dbReference type="Pfam" id="PF03881">
    <property type="entry name" value="Fructosamin_kin"/>
    <property type="match status" value="1"/>
</dbReference>
<keyword evidence="5" id="KW-1185">Reference proteome</keyword>
<accession>A0A0E9NB98</accession>
<organism evidence="4 5">
    <name type="scientific">Saitoella complicata (strain BCRC 22490 / CBS 7301 / JCM 7358 / NBRC 10748 / NRRL Y-17804)</name>
    <dbReference type="NCBI Taxonomy" id="698492"/>
    <lineage>
        <taxon>Eukaryota</taxon>
        <taxon>Fungi</taxon>
        <taxon>Dikarya</taxon>
        <taxon>Ascomycota</taxon>
        <taxon>Taphrinomycotina</taxon>
        <taxon>Taphrinomycotina incertae sedis</taxon>
        <taxon>Saitoella</taxon>
    </lineage>
</organism>
<name>A0A0E9NB98_SAICN</name>
<dbReference type="OMA" id="FIVMDHL"/>
<protein>
    <recommendedName>
        <fullName evidence="1">protein-ribulosamine 3-kinase</fullName>
        <ecNumber evidence="1">2.7.1.172</ecNumber>
    </recommendedName>
</protein>
<dbReference type="Gene3D" id="3.90.1200.10">
    <property type="match status" value="1"/>
</dbReference>
<sequence length="380" mass="42183">MSGSHFASSSFSPTVSSRHSADCKGSRTIPRTLNFISTLTPSGNLSLHLLRKITYPDHYHQLTLGSVPQRSPMPSDIPETLASALPSHLKPLTLSSHGGSSFSQILQLICSDTSANDTETHFFIKVDRHQSLVRGEYASLRAIWNAVPDFCPEPIAFGAWDEAKTQWFLVTSFIDTNGSPGSAEFARKLAKLHSTTSPNGKFGFEVPTHCGETKQSNTWCDTWSECYRVHRIQPLLDQLPSSSMSESLKTALVEKVIPRLLVPLDDKIKPALVHGDLWSGNASANYIFDSSASYSHAEFERGIMSMFPASGWNSNFWANYKAVREELGSTEEDLRPEEKADRIKLYEMYHQLNHAVMFGDGGYAMSAKRAAEDLVKKYGQ</sequence>
<dbReference type="PANTHER" id="PTHR12149">
    <property type="entry name" value="FRUCTOSAMINE 3 KINASE-RELATED PROTEIN"/>
    <property type="match status" value="1"/>
</dbReference>
<evidence type="ECO:0000256" key="2">
    <source>
        <dbReference type="ARBA" id="ARBA00048655"/>
    </source>
</evidence>
<reference evidence="4 5" key="3">
    <citation type="journal article" date="2015" name="Genome Announc.">
        <title>Draft Genome Sequence of the Archiascomycetous Yeast Saitoella complicata.</title>
        <authorList>
            <person name="Yamauchi K."/>
            <person name="Kondo S."/>
            <person name="Hamamoto M."/>
            <person name="Takahashi Y."/>
            <person name="Ogura Y."/>
            <person name="Hayashi T."/>
            <person name="Nishida H."/>
        </authorList>
    </citation>
    <scope>NUCLEOTIDE SEQUENCE [LARGE SCALE GENOMIC DNA]</scope>
    <source>
        <strain evidence="4 5">NRRL Y-17804</strain>
    </source>
</reference>
<evidence type="ECO:0000313" key="5">
    <source>
        <dbReference type="Proteomes" id="UP000033140"/>
    </source>
</evidence>
<evidence type="ECO:0000313" key="4">
    <source>
        <dbReference type="EMBL" id="GAO46680.1"/>
    </source>
</evidence>
<evidence type="ECO:0000256" key="3">
    <source>
        <dbReference type="SAM" id="MobiDB-lite"/>
    </source>
</evidence>
<dbReference type="InterPro" id="IPR011009">
    <property type="entry name" value="Kinase-like_dom_sf"/>
</dbReference>
<reference evidence="4 5" key="1">
    <citation type="journal article" date="2011" name="J. Gen. Appl. Microbiol.">
        <title>Draft genome sequencing of the enigmatic yeast Saitoella complicata.</title>
        <authorList>
            <person name="Nishida H."/>
            <person name="Hamamoto M."/>
            <person name="Sugiyama J."/>
        </authorList>
    </citation>
    <scope>NUCLEOTIDE SEQUENCE [LARGE SCALE GENOMIC DNA]</scope>
    <source>
        <strain evidence="4 5">NRRL Y-17804</strain>
    </source>
</reference>
<feature type="compositionally biased region" description="Low complexity" evidence="3">
    <location>
        <begin position="1"/>
        <end position="18"/>
    </location>
</feature>
<evidence type="ECO:0000256" key="1">
    <source>
        <dbReference type="ARBA" id="ARBA00011961"/>
    </source>
</evidence>
<proteinExistence type="predicted"/>
<dbReference type="PANTHER" id="PTHR12149:SF8">
    <property type="entry name" value="PROTEIN-RIBULOSAMINE 3-KINASE"/>
    <property type="match status" value="1"/>
</dbReference>
<comment type="caution">
    <text evidence="4">The sequence shown here is derived from an EMBL/GenBank/DDBJ whole genome shotgun (WGS) entry which is preliminary data.</text>
</comment>
<dbReference type="Proteomes" id="UP000033140">
    <property type="component" value="Unassembled WGS sequence"/>
</dbReference>
<dbReference type="AlphaFoldDB" id="A0A0E9NB98"/>
<gene>
    <name evidence="4" type="ORF">G7K_0904-t1</name>
</gene>
<dbReference type="EMBL" id="BACD03000005">
    <property type="protein sequence ID" value="GAO46680.1"/>
    <property type="molecule type" value="Genomic_DNA"/>
</dbReference>
<feature type="region of interest" description="Disordered" evidence="3">
    <location>
        <begin position="1"/>
        <end position="24"/>
    </location>
</feature>
<comment type="catalytic activity">
    <reaction evidence="2">
        <text>N(6)-D-ribulosyl-L-lysyl-[protein] + ATP = N(6)-(3-O-phospho-D-ribulosyl)-L-lysyl-[protein] + ADP + H(+)</text>
        <dbReference type="Rhea" id="RHEA:48432"/>
        <dbReference type="Rhea" id="RHEA-COMP:12103"/>
        <dbReference type="Rhea" id="RHEA-COMP:12104"/>
        <dbReference type="ChEBI" id="CHEBI:15378"/>
        <dbReference type="ChEBI" id="CHEBI:30616"/>
        <dbReference type="ChEBI" id="CHEBI:90418"/>
        <dbReference type="ChEBI" id="CHEBI:90420"/>
        <dbReference type="ChEBI" id="CHEBI:456216"/>
        <dbReference type="EC" id="2.7.1.172"/>
    </reaction>
    <physiologicalReaction direction="left-to-right" evidence="2">
        <dbReference type="Rhea" id="RHEA:48433"/>
    </physiologicalReaction>
</comment>
<reference evidence="4 5" key="2">
    <citation type="journal article" date="2014" name="J. Gen. Appl. Microbiol.">
        <title>The early diverging ascomycetous budding yeast Saitoella complicata has three histone deacetylases belonging to the Clr6, Hos2, and Rpd3 lineages.</title>
        <authorList>
            <person name="Nishida H."/>
            <person name="Matsumoto T."/>
            <person name="Kondo S."/>
            <person name="Hamamoto M."/>
            <person name="Yoshikawa H."/>
        </authorList>
    </citation>
    <scope>NUCLEOTIDE SEQUENCE [LARGE SCALE GENOMIC DNA]</scope>
    <source>
        <strain evidence="4 5">NRRL Y-17804</strain>
    </source>
</reference>